<protein>
    <submittedName>
        <fullName evidence="3">Vitamin B12-binding protein</fullName>
    </submittedName>
</protein>
<dbReference type="SUPFAM" id="SSF53807">
    <property type="entry name" value="Helical backbone' metal receptor"/>
    <property type="match status" value="1"/>
</dbReference>
<dbReference type="RefSeq" id="WP_055670589.1">
    <property type="nucleotide sequence ID" value="NZ_CXWD01000003.1"/>
</dbReference>
<organism evidence="3 4">
    <name type="scientific">Roseibium alexandrii</name>
    <dbReference type="NCBI Taxonomy" id="388408"/>
    <lineage>
        <taxon>Bacteria</taxon>
        <taxon>Pseudomonadati</taxon>
        <taxon>Pseudomonadota</taxon>
        <taxon>Alphaproteobacteria</taxon>
        <taxon>Hyphomicrobiales</taxon>
        <taxon>Stappiaceae</taxon>
        <taxon>Roseibium</taxon>
    </lineage>
</organism>
<dbReference type="InterPro" id="IPR050902">
    <property type="entry name" value="ABC_Transporter_SBP"/>
</dbReference>
<dbReference type="STRING" id="388408.LAX5112_00634"/>
<sequence length="311" mass="34438">MTKTLLTGLALTLSVSIAAAETTVQSCDRVVTFDAPPQRAISNDVNLTEMMLVLGLEDRMVGYTGISGWKTLDEEMRAGVQKLPELSSKYPSKEVIIGADADFFFAGWNYGMKVGGEVTPETLEPFGVKVYELTESCTHVMDKDKASIEDMYADLLNLGRIFAVEERAEDLVEGYRSDLAAFKQDLKTAEPLRVFVYDSGEDTPFTAGRYAMPTALIEAAGGKNIMDDFEKSWATVTWEEVVERNPEVVVIVNYGEVTADQKRAFIMSNPAFADLDAVKNDRFVTLEYVEATPGPRNIRAIKTLAEAFWSE</sequence>
<dbReference type="InterPro" id="IPR002491">
    <property type="entry name" value="ABC_transptr_periplasmic_BD"/>
</dbReference>
<evidence type="ECO:0000313" key="3">
    <source>
        <dbReference type="EMBL" id="CTQ65459.1"/>
    </source>
</evidence>
<gene>
    <name evidence="3" type="primary">btuF</name>
    <name evidence="3" type="ORF">LAX5112_00634</name>
</gene>
<keyword evidence="4" id="KW-1185">Reference proteome</keyword>
<dbReference type="Pfam" id="PF01497">
    <property type="entry name" value="Peripla_BP_2"/>
    <property type="match status" value="1"/>
</dbReference>
<reference evidence="4" key="1">
    <citation type="submission" date="2015-07" db="EMBL/GenBank/DDBJ databases">
        <authorList>
            <person name="Rodrigo-Torres Lidia"/>
            <person name="Arahal R.David."/>
        </authorList>
    </citation>
    <scope>NUCLEOTIDE SEQUENCE [LARGE SCALE GENOMIC DNA]</scope>
    <source>
        <strain evidence="4">CECT 5112</strain>
    </source>
</reference>
<dbReference type="CDD" id="cd01148">
    <property type="entry name" value="TroA_a"/>
    <property type="match status" value="1"/>
</dbReference>
<dbReference type="Gene3D" id="3.40.50.1980">
    <property type="entry name" value="Nitrogenase molybdenum iron protein domain"/>
    <property type="match status" value="2"/>
</dbReference>
<dbReference type="OrthoDB" id="9797850at2"/>
<feature type="signal peptide" evidence="1">
    <location>
        <begin position="1"/>
        <end position="19"/>
    </location>
</feature>
<evidence type="ECO:0000256" key="1">
    <source>
        <dbReference type="SAM" id="SignalP"/>
    </source>
</evidence>
<dbReference type="AlphaFoldDB" id="A0A0M6ZRQ1"/>
<feature type="chain" id="PRO_5005809042" evidence="1">
    <location>
        <begin position="20"/>
        <end position="311"/>
    </location>
</feature>
<dbReference type="Proteomes" id="UP000053235">
    <property type="component" value="Unassembled WGS sequence"/>
</dbReference>
<dbReference type="PANTHER" id="PTHR30535">
    <property type="entry name" value="VITAMIN B12-BINDING PROTEIN"/>
    <property type="match status" value="1"/>
</dbReference>
<dbReference type="PROSITE" id="PS50983">
    <property type="entry name" value="FE_B12_PBP"/>
    <property type="match status" value="1"/>
</dbReference>
<dbReference type="PANTHER" id="PTHR30535:SF7">
    <property type="entry name" value="IRON(III) DICITRATE-BINDING PROTEIN"/>
    <property type="match status" value="1"/>
</dbReference>
<name>A0A0M6ZRQ1_9HYPH</name>
<feature type="domain" description="Fe/B12 periplasmic-binding" evidence="2">
    <location>
        <begin position="39"/>
        <end position="311"/>
    </location>
</feature>
<proteinExistence type="predicted"/>
<dbReference type="EMBL" id="CXWD01000003">
    <property type="protein sequence ID" value="CTQ65459.1"/>
    <property type="molecule type" value="Genomic_DNA"/>
</dbReference>
<accession>A0A0M6ZRQ1</accession>
<evidence type="ECO:0000313" key="4">
    <source>
        <dbReference type="Proteomes" id="UP000053235"/>
    </source>
</evidence>
<keyword evidence="1" id="KW-0732">Signal</keyword>
<evidence type="ECO:0000259" key="2">
    <source>
        <dbReference type="PROSITE" id="PS50983"/>
    </source>
</evidence>